<dbReference type="EMBL" id="CP043538">
    <property type="protein sequence ID" value="QGY05551.1"/>
    <property type="molecule type" value="Genomic_DNA"/>
</dbReference>
<protein>
    <submittedName>
        <fullName evidence="2">Uncharacterized protein</fullName>
    </submittedName>
</protein>
<reference evidence="2 3" key="1">
    <citation type="journal article" date="2012" name="Genet. Mol. Biol.">
        <title>Analysis of 16S rRNA and mxaF genes revealing insights into Methylobacterium niche-specific plant association.</title>
        <authorList>
            <person name="Dourado M.N."/>
            <person name="Andreote F.D."/>
            <person name="Dini-Andreote F."/>
            <person name="Conti R."/>
            <person name="Araujo J.M."/>
            <person name="Araujo W.L."/>
        </authorList>
    </citation>
    <scope>NUCLEOTIDE SEQUENCE [LARGE SCALE GENOMIC DNA]</scope>
    <source>
        <strain evidence="2 3">SR1.6/6</strain>
    </source>
</reference>
<dbReference type="KEGG" id="mmes:MMSR116_29390"/>
<evidence type="ECO:0000313" key="3">
    <source>
        <dbReference type="Proteomes" id="UP000012488"/>
    </source>
</evidence>
<name>A0A6B9FSH1_9HYPH</name>
<reference evidence="2 3" key="2">
    <citation type="journal article" date="2013" name="Genome Announc.">
        <title>Draft Genome Sequence of Methylobacterium mesophilicum Strain SR1.6/6, Isolated from Citrus sinensis.</title>
        <authorList>
            <person name="Marinho Almeida D."/>
            <person name="Dini-Andreote F."/>
            <person name="Camargo Neves A.A."/>
            <person name="Juca Ramos R.T."/>
            <person name="Andreote F.D."/>
            <person name="Carneiro A.R."/>
            <person name="Oliveira de Souza Lima A."/>
            <person name="Caracciolo Gomes de Sa P.H."/>
            <person name="Ribeiro Barbosa M.S."/>
            <person name="Araujo W.L."/>
            <person name="Silva A."/>
        </authorList>
    </citation>
    <scope>NUCLEOTIDE SEQUENCE [LARGE SCALE GENOMIC DNA]</scope>
    <source>
        <strain evidence="2 3">SR1.6/6</strain>
    </source>
</reference>
<proteinExistence type="predicted"/>
<evidence type="ECO:0000256" key="1">
    <source>
        <dbReference type="SAM" id="MobiDB-lite"/>
    </source>
</evidence>
<dbReference type="RefSeq" id="WP_010684404.1">
    <property type="nucleotide sequence ID" value="NZ_CP043538.1"/>
</dbReference>
<dbReference type="AlphaFoldDB" id="A0A6B9FSH1"/>
<organism evidence="2 3">
    <name type="scientific">Methylobacterium mesophilicum SR1.6/6</name>
    <dbReference type="NCBI Taxonomy" id="908290"/>
    <lineage>
        <taxon>Bacteria</taxon>
        <taxon>Pseudomonadati</taxon>
        <taxon>Pseudomonadota</taxon>
        <taxon>Alphaproteobacteria</taxon>
        <taxon>Hyphomicrobiales</taxon>
        <taxon>Methylobacteriaceae</taxon>
        <taxon>Methylobacterium</taxon>
    </lineage>
</organism>
<accession>A0A6B9FSH1</accession>
<evidence type="ECO:0000313" key="2">
    <source>
        <dbReference type="EMBL" id="QGY05551.1"/>
    </source>
</evidence>
<gene>
    <name evidence="2" type="ORF">MMSR116_29390</name>
</gene>
<dbReference type="Proteomes" id="UP000012488">
    <property type="component" value="Chromosome"/>
</dbReference>
<feature type="region of interest" description="Disordered" evidence="1">
    <location>
        <begin position="153"/>
        <end position="179"/>
    </location>
</feature>
<sequence length="179" mass="18629">MSNGANLLPARLREAAAAIARNRNARGLPNGAPARADILDLLPPGLFSEVVEDAMAALDAAAIFTPQPGKPSADPAERRVILAAASVLDLDAQAAVLLDIARDGTVTVSTYAEQPGTPAKAIAEWAEGLWRHAISVVPFRTVFGWGRDGVPTPLTPEERASLGEAGRAYADRNSLGDAS</sequence>